<organism evidence="2 3">
    <name type="scientific">Janibacter alkaliphilus</name>
    <dbReference type="NCBI Taxonomy" id="1069963"/>
    <lineage>
        <taxon>Bacteria</taxon>
        <taxon>Bacillati</taxon>
        <taxon>Actinomycetota</taxon>
        <taxon>Actinomycetes</taxon>
        <taxon>Micrococcales</taxon>
        <taxon>Intrasporangiaceae</taxon>
        <taxon>Janibacter</taxon>
    </lineage>
</organism>
<accession>A0A852XC87</accession>
<proteinExistence type="predicted"/>
<feature type="compositionally biased region" description="Polar residues" evidence="1">
    <location>
        <begin position="1"/>
        <end position="11"/>
    </location>
</feature>
<comment type="caution">
    <text evidence="2">The sequence shown here is derived from an EMBL/GenBank/DDBJ whole genome shotgun (WGS) entry which is preliminary data.</text>
</comment>
<sequence length="92" mass="9532">MSQTPRPSGSATEGHVAPDAPSKPERDQIASHDQAAQHDDAAADRPPAPATGDLVIDAATRELAQADDLESVAGSGEQLHRTLQARLDDLGS</sequence>
<evidence type="ECO:0000256" key="1">
    <source>
        <dbReference type="SAM" id="MobiDB-lite"/>
    </source>
</evidence>
<keyword evidence="3" id="KW-1185">Reference proteome</keyword>
<reference evidence="2 3" key="1">
    <citation type="submission" date="2020-07" db="EMBL/GenBank/DDBJ databases">
        <title>Sequencing the genomes of 1000 actinobacteria strains.</title>
        <authorList>
            <person name="Klenk H.-P."/>
        </authorList>
    </citation>
    <scope>NUCLEOTIDE SEQUENCE [LARGE SCALE GENOMIC DNA]</scope>
    <source>
        <strain evidence="2 3">DSM 24723</strain>
    </source>
</reference>
<dbReference type="EMBL" id="JACBZX010000001">
    <property type="protein sequence ID" value="NYG38333.1"/>
    <property type="molecule type" value="Genomic_DNA"/>
</dbReference>
<dbReference type="Proteomes" id="UP000592181">
    <property type="component" value="Unassembled WGS sequence"/>
</dbReference>
<gene>
    <name evidence="2" type="ORF">BJY28_002802</name>
</gene>
<evidence type="ECO:0000313" key="3">
    <source>
        <dbReference type="Proteomes" id="UP000592181"/>
    </source>
</evidence>
<evidence type="ECO:0000313" key="2">
    <source>
        <dbReference type="EMBL" id="NYG38333.1"/>
    </source>
</evidence>
<name>A0A852XC87_9MICO</name>
<dbReference type="AlphaFoldDB" id="A0A852XC87"/>
<protein>
    <submittedName>
        <fullName evidence="2">Uncharacterized protein</fullName>
    </submittedName>
</protein>
<feature type="region of interest" description="Disordered" evidence="1">
    <location>
        <begin position="1"/>
        <end position="53"/>
    </location>
</feature>
<dbReference type="RefSeq" id="WP_246313420.1">
    <property type="nucleotide sequence ID" value="NZ_JACBZX010000001.1"/>
</dbReference>
<feature type="compositionally biased region" description="Basic and acidic residues" evidence="1">
    <location>
        <begin position="22"/>
        <end position="43"/>
    </location>
</feature>